<reference evidence="1 2" key="1">
    <citation type="submission" date="2019-01" db="EMBL/GenBank/DDBJ databases">
        <title>Spirosoma flava sp. nov., a propanil-degrading bacterium isolated from herbicide-contaminated soil.</title>
        <authorList>
            <person name="Zhang L."/>
            <person name="Jiang J.-D."/>
        </authorList>
    </citation>
    <scope>NUCLEOTIDE SEQUENCE [LARGE SCALE GENOMIC DNA]</scope>
    <source>
        <strain evidence="1 2">TY50</strain>
    </source>
</reference>
<comment type="caution">
    <text evidence="1">The sequence shown here is derived from an EMBL/GenBank/DDBJ whole genome shotgun (WGS) entry which is preliminary data.</text>
</comment>
<dbReference type="AlphaFoldDB" id="A0A4Q2UNC0"/>
<organism evidence="1 2">
    <name type="scientific">Spirosoma sordidisoli</name>
    <dbReference type="NCBI Taxonomy" id="2502893"/>
    <lineage>
        <taxon>Bacteria</taxon>
        <taxon>Pseudomonadati</taxon>
        <taxon>Bacteroidota</taxon>
        <taxon>Cytophagia</taxon>
        <taxon>Cytophagales</taxon>
        <taxon>Cytophagaceae</taxon>
        <taxon>Spirosoma</taxon>
    </lineage>
</organism>
<gene>
    <name evidence="1" type="ORF">EQG79_18150</name>
</gene>
<keyword evidence="2" id="KW-1185">Reference proteome</keyword>
<dbReference type="RefSeq" id="WP_129603049.1">
    <property type="nucleotide sequence ID" value="NZ_SBLB01000005.1"/>
</dbReference>
<name>A0A4Q2UNC0_9BACT</name>
<protein>
    <submittedName>
        <fullName evidence="1">Uncharacterized protein</fullName>
    </submittedName>
</protein>
<dbReference type="EMBL" id="SBLB01000005">
    <property type="protein sequence ID" value="RYC68289.1"/>
    <property type="molecule type" value="Genomic_DNA"/>
</dbReference>
<accession>A0A4Q2UNC0</accession>
<proteinExistence type="predicted"/>
<dbReference type="Proteomes" id="UP000290407">
    <property type="component" value="Unassembled WGS sequence"/>
</dbReference>
<sequence length="64" mass="7154">MKKFIMAVCGLALFATGYQYTRRQAAFMAAHTNPIQATYNDVSSTTAPPEQLRNTLTFRLIKPS</sequence>
<evidence type="ECO:0000313" key="1">
    <source>
        <dbReference type="EMBL" id="RYC68289.1"/>
    </source>
</evidence>
<evidence type="ECO:0000313" key="2">
    <source>
        <dbReference type="Proteomes" id="UP000290407"/>
    </source>
</evidence>